<dbReference type="EMBL" id="JANRMI010000006">
    <property type="protein sequence ID" value="MDG0818124.1"/>
    <property type="molecule type" value="Genomic_DNA"/>
</dbReference>
<protein>
    <recommendedName>
        <fullName evidence="3">Lipoprotein</fullName>
    </recommendedName>
</protein>
<comment type="caution">
    <text evidence="1">The sequence shown here is derived from an EMBL/GenBank/DDBJ whole genome shotgun (WGS) entry which is preliminary data.</text>
</comment>
<name>A0ABT6DNC5_9BACT</name>
<accession>A0ABT6DNC5</accession>
<gene>
    <name evidence="1" type="ORF">NWE73_17205</name>
</gene>
<dbReference type="RefSeq" id="WP_277579599.1">
    <property type="nucleotide sequence ID" value="NZ_JANRMI010000006.1"/>
</dbReference>
<keyword evidence="2" id="KW-1185">Reference proteome</keyword>
<proteinExistence type="predicted"/>
<evidence type="ECO:0000313" key="1">
    <source>
        <dbReference type="EMBL" id="MDG0818124.1"/>
    </source>
</evidence>
<evidence type="ECO:0000313" key="2">
    <source>
        <dbReference type="Proteomes" id="UP001152321"/>
    </source>
</evidence>
<evidence type="ECO:0008006" key="3">
    <source>
        <dbReference type="Google" id="ProtNLM"/>
    </source>
</evidence>
<sequence>MLKVVRVVVSCMIFGAVTGCTTAKKSTSKESTAPMHSRDEGGPSIDYNALQTYLQLDRDPETLGFTEKSFNTCDAGFGYSRSQNCHKEYFVVLHFRLLCRDSEGTISTVLTESDVTPIAGRPVKWQLKGVAGTTMTDGNGYGQIRTVASSSQNRQRLKLTVGNEFLYMRSNEITKVITPRPWCSQ</sequence>
<dbReference type="Proteomes" id="UP001152321">
    <property type="component" value="Unassembled WGS sequence"/>
</dbReference>
<organism evidence="1 2">
    <name type="scientific">Bdellovibrio svalbardensis</name>
    <dbReference type="NCBI Taxonomy" id="2972972"/>
    <lineage>
        <taxon>Bacteria</taxon>
        <taxon>Pseudomonadati</taxon>
        <taxon>Bdellovibrionota</taxon>
        <taxon>Bdellovibrionia</taxon>
        <taxon>Bdellovibrionales</taxon>
        <taxon>Pseudobdellovibrionaceae</taxon>
        <taxon>Bdellovibrio</taxon>
    </lineage>
</organism>
<dbReference type="PROSITE" id="PS51257">
    <property type="entry name" value="PROKAR_LIPOPROTEIN"/>
    <property type="match status" value="1"/>
</dbReference>
<reference evidence="1" key="1">
    <citation type="submission" date="2022-08" db="EMBL/GenBank/DDBJ databases">
        <title>Novel Bdellovibrio Species Isolated from Svalbard: Designation Bdellovibrio svalbardensis.</title>
        <authorList>
            <person name="Mitchell R.J."/>
            <person name="Choi S.Y."/>
        </authorList>
    </citation>
    <scope>NUCLEOTIDE SEQUENCE</scope>
    <source>
        <strain evidence="1">PAP01</strain>
    </source>
</reference>